<feature type="domain" description="tRNA(Ile)-lysidine/2-thiocytidine synthase N-terminal" evidence="2">
    <location>
        <begin position="194"/>
        <end position="276"/>
    </location>
</feature>
<dbReference type="AlphaFoldDB" id="A0AAV9J0D5"/>
<name>A0AAV9J0D5_CYACA</name>
<dbReference type="InterPro" id="IPR011063">
    <property type="entry name" value="TilS/TtcA_N"/>
</dbReference>
<sequence length="769" mass="84204">MSLTVPEFGELLRRTCSSIAHPSLRGILVGVRPREAKATALALLTAEYTRLRGIRCAAVYVASHAGDAADALNSEWAAELAQRGVEVKVRTLMDDAVRSPPSGVAQAAMAAADGGGGTWERRRDVLNQWNESLAAPAKGEHSMPTDASATRSRHDNHAAASRGLQLVARVDASDAYRWVNGDAFSDTLHNALEKRWLRYRELTREAVRQELDVVLVGHALDDQAEMFMRRFLHASRIDGMAGHKARVPCAYAPMQFPMMVRPLLTVSERRLLQTCVHRYGMRVGEQAAAPAVSAAGGSASGQASAASAAAAASTSNVADDTVAHPAKERILLAQLDPQQLGVHPDAPDAKLKLFLPPLRLAAAQSDAAYDETEQALHRCIEFSSQLGYVVLRRRALAEASLTPDVGVRALQQVLTYVGGRMRNARNEALERIYEHLVDGERAPASATLMGCLIKPLSSLDRIGAFLHRARRRMHPPTAEHEQLIAEIERPFEGGRRAPLSSPSQRSAGVASRRRRFRPASGVLTDGGEDRSAFAVEHLEDEGIGETAAPLSETLPLPPPSPSPLPSTFQTYPRVIICRTPPAARGGVGTMVPVEQCVQWDRRFLVYIERLPAASFAPASSAKGDAASVAPPPQPLRFNPERLYRMMCEALQYNVIECGRFPSKVAASTALHPSPSDDFRDWFRVRQLCPHDWTQLTAWQRRLKWTAVPYVCRFGLPAFEDRSGLVAVPHFGYNRRSDLRFHVFFAPVNRTMPVGLDRCSTYGGMDHILG</sequence>
<dbReference type="SUPFAM" id="SSF52402">
    <property type="entry name" value="Adenine nucleotide alpha hydrolases-like"/>
    <property type="match status" value="1"/>
</dbReference>
<feature type="region of interest" description="Disordered" evidence="1">
    <location>
        <begin position="134"/>
        <end position="158"/>
    </location>
</feature>
<feature type="region of interest" description="Disordered" evidence="1">
    <location>
        <begin position="492"/>
        <end position="527"/>
    </location>
</feature>
<evidence type="ECO:0000256" key="1">
    <source>
        <dbReference type="SAM" id="MobiDB-lite"/>
    </source>
</evidence>
<gene>
    <name evidence="3" type="ORF">CDCA_CDCA14G3771</name>
</gene>
<accession>A0AAV9J0D5</accession>
<protein>
    <recommendedName>
        <fullName evidence="2">tRNA(Ile)-lysidine/2-thiocytidine synthase N-terminal domain-containing protein</fullName>
    </recommendedName>
</protein>
<evidence type="ECO:0000259" key="2">
    <source>
        <dbReference type="Pfam" id="PF01171"/>
    </source>
</evidence>
<proteinExistence type="predicted"/>
<organism evidence="3 4">
    <name type="scientific">Cyanidium caldarium</name>
    <name type="common">Red alga</name>
    <dbReference type="NCBI Taxonomy" id="2771"/>
    <lineage>
        <taxon>Eukaryota</taxon>
        <taxon>Rhodophyta</taxon>
        <taxon>Bangiophyceae</taxon>
        <taxon>Cyanidiales</taxon>
        <taxon>Cyanidiaceae</taxon>
        <taxon>Cyanidium</taxon>
    </lineage>
</organism>
<keyword evidence="4" id="KW-1185">Reference proteome</keyword>
<comment type="caution">
    <text evidence="3">The sequence shown here is derived from an EMBL/GenBank/DDBJ whole genome shotgun (WGS) entry which is preliminary data.</text>
</comment>
<dbReference type="Gene3D" id="3.40.50.620">
    <property type="entry name" value="HUPs"/>
    <property type="match status" value="1"/>
</dbReference>
<evidence type="ECO:0000313" key="3">
    <source>
        <dbReference type="EMBL" id="KAK4537746.1"/>
    </source>
</evidence>
<evidence type="ECO:0000313" key="4">
    <source>
        <dbReference type="Proteomes" id="UP001301350"/>
    </source>
</evidence>
<dbReference type="Proteomes" id="UP001301350">
    <property type="component" value="Unassembled WGS sequence"/>
</dbReference>
<dbReference type="InterPro" id="IPR014729">
    <property type="entry name" value="Rossmann-like_a/b/a_fold"/>
</dbReference>
<reference evidence="3 4" key="1">
    <citation type="submission" date="2022-07" db="EMBL/GenBank/DDBJ databases">
        <title>Genome-wide signatures of adaptation to extreme environments.</title>
        <authorList>
            <person name="Cho C.H."/>
            <person name="Yoon H.S."/>
        </authorList>
    </citation>
    <scope>NUCLEOTIDE SEQUENCE [LARGE SCALE GENOMIC DNA]</scope>
    <source>
        <strain evidence="3 4">DBV 063 E5</strain>
    </source>
</reference>
<dbReference type="Pfam" id="PF01171">
    <property type="entry name" value="ATP_bind_3"/>
    <property type="match status" value="1"/>
</dbReference>
<dbReference type="EMBL" id="JANCYW010000014">
    <property type="protein sequence ID" value="KAK4537746.1"/>
    <property type="molecule type" value="Genomic_DNA"/>
</dbReference>